<comment type="caution">
    <text evidence="1">The sequence shown here is derived from an EMBL/GenBank/DDBJ whole genome shotgun (WGS) entry which is preliminary data.</text>
</comment>
<evidence type="ECO:0000313" key="2">
    <source>
        <dbReference type="Proteomes" id="UP001234297"/>
    </source>
</evidence>
<gene>
    <name evidence="1" type="ORF">MRB53_005369</name>
</gene>
<dbReference type="EMBL" id="CM056810">
    <property type="protein sequence ID" value="KAJ8643621.1"/>
    <property type="molecule type" value="Genomic_DNA"/>
</dbReference>
<protein>
    <submittedName>
        <fullName evidence="1">Uncharacterized protein</fullName>
    </submittedName>
</protein>
<keyword evidence="2" id="KW-1185">Reference proteome</keyword>
<dbReference type="Proteomes" id="UP001234297">
    <property type="component" value="Chromosome 2"/>
</dbReference>
<name>A0ACC2MD99_PERAE</name>
<reference evidence="1 2" key="1">
    <citation type="journal article" date="2022" name="Hortic Res">
        <title>A haplotype resolved chromosomal level avocado genome allows analysis of novel avocado genes.</title>
        <authorList>
            <person name="Nath O."/>
            <person name="Fletcher S.J."/>
            <person name="Hayward A."/>
            <person name="Shaw L.M."/>
            <person name="Masouleh A.K."/>
            <person name="Furtado A."/>
            <person name="Henry R.J."/>
            <person name="Mitter N."/>
        </authorList>
    </citation>
    <scope>NUCLEOTIDE SEQUENCE [LARGE SCALE GENOMIC DNA]</scope>
    <source>
        <strain evidence="2">cv. Hass</strain>
    </source>
</reference>
<evidence type="ECO:0000313" key="1">
    <source>
        <dbReference type="EMBL" id="KAJ8643621.1"/>
    </source>
</evidence>
<sequence>MPKGTSIGCCWPPVEVELIEPAVTGTVNVLKACSEAGVKRVVVVSSGAAVSMNPNWPKDKVMDEDCWSDEQYCKTTEVQLVKKLVKKEKKWR</sequence>
<accession>A0ACC2MD99</accession>
<organism evidence="1 2">
    <name type="scientific">Persea americana</name>
    <name type="common">Avocado</name>
    <dbReference type="NCBI Taxonomy" id="3435"/>
    <lineage>
        <taxon>Eukaryota</taxon>
        <taxon>Viridiplantae</taxon>
        <taxon>Streptophyta</taxon>
        <taxon>Embryophyta</taxon>
        <taxon>Tracheophyta</taxon>
        <taxon>Spermatophyta</taxon>
        <taxon>Magnoliopsida</taxon>
        <taxon>Magnoliidae</taxon>
        <taxon>Laurales</taxon>
        <taxon>Lauraceae</taxon>
        <taxon>Persea</taxon>
    </lineage>
</organism>
<proteinExistence type="predicted"/>